<evidence type="ECO:0000313" key="1">
    <source>
        <dbReference type="EMBL" id="AJA41710.1"/>
    </source>
</evidence>
<proteinExistence type="predicted"/>
<gene>
    <name evidence="1" type="ORF">DT5712_000057</name>
</gene>
<evidence type="ECO:0000313" key="2">
    <source>
        <dbReference type="Proteomes" id="UP000031089"/>
    </source>
</evidence>
<keyword evidence="2" id="KW-1185">Reference proteome</keyword>
<accession>A0A0A7RSV7</accession>
<reference evidence="2" key="1">
    <citation type="submission" date="2014-10" db="EMBL/GenBank/DDBJ databases">
        <title>Host range determinants in two T5-related coliphages isolated from horse feces.</title>
        <authorList>
            <person name="Golomidova A.K."/>
            <person name="Kulikov E.E."/>
            <person name="Letarov A.V."/>
            <person name="Prokhorov N.S."/>
        </authorList>
    </citation>
    <scope>NUCLEOTIDE SEQUENCE [LARGE SCALE GENOMIC DNA]</scope>
</reference>
<reference evidence="1 2" key="2">
    <citation type="journal article" date="2015" name="Arch. Virol.">
        <title>Complete genome sequences of T5-related Escherichia coli bacteriophages DT57C and DT571/2 isolated from horse feces.</title>
        <authorList>
            <person name="Golomidova A.K."/>
            <person name="Kulikov E.E."/>
            <person name="Prokhorov N.S."/>
            <person name="Guerrero-Ferreira R.C."/>
            <person name="Ksenzenko V.N."/>
            <person name="Tarasyan K.K."/>
            <person name="Letarov A.V."/>
        </authorList>
    </citation>
    <scope>NUCLEOTIDE SEQUENCE [LARGE SCALE GENOMIC DNA]</scope>
</reference>
<sequence length="144" mass="16386">MGENILMTLRGLLSLARIHGDKERAINLQTMIGDLQRINKDVVTRTEFVAYLKAQIKALETAKQRAIKVGTKVPTDVDYEQLLYFMLQEYQPSQLTETEIRKYFAELVKLNPGITKALLMKTVKAEFPGRYDGKTAALIASEFF</sequence>
<protein>
    <submittedName>
        <fullName evidence="1">Uncharacterized protein</fullName>
    </submittedName>
</protein>
<dbReference type="EMBL" id="KM979355">
    <property type="protein sequence ID" value="AJA41710.1"/>
    <property type="molecule type" value="Genomic_DNA"/>
</dbReference>
<dbReference type="Proteomes" id="UP000031089">
    <property type="component" value="Segment"/>
</dbReference>
<organism evidence="1 2">
    <name type="scientific">Escherichia phage DT571/2</name>
    <dbReference type="NCBI Taxonomy" id="1567007"/>
    <lineage>
        <taxon>Viruses</taxon>
        <taxon>Duplodnaviria</taxon>
        <taxon>Heunggongvirae</taxon>
        <taxon>Uroviricota</taxon>
        <taxon>Caudoviricetes</taxon>
        <taxon>Demerecviridae</taxon>
        <taxon>Markadamsvirinae</taxon>
        <taxon>Tequintavirus</taxon>
        <taxon>Tequintavirus DT5712</taxon>
    </lineage>
</organism>
<name>A0A0A7RSV7_9CAUD</name>